<keyword evidence="1" id="KW-0812">Transmembrane</keyword>
<reference evidence="3" key="1">
    <citation type="submission" date="2022-11" db="UniProtKB">
        <authorList>
            <consortium name="WormBaseParasite"/>
        </authorList>
    </citation>
    <scope>IDENTIFICATION</scope>
</reference>
<evidence type="ECO:0000256" key="1">
    <source>
        <dbReference type="SAM" id="Phobius"/>
    </source>
</evidence>
<organism evidence="2 3">
    <name type="scientific">Globodera rostochiensis</name>
    <name type="common">Golden nematode worm</name>
    <name type="synonym">Heterodera rostochiensis</name>
    <dbReference type="NCBI Taxonomy" id="31243"/>
    <lineage>
        <taxon>Eukaryota</taxon>
        <taxon>Metazoa</taxon>
        <taxon>Ecdysozoa</taxon>
        <taxon>Nematoda</taxon>
        <taxon>Chromadorea</taxon>
        <taxon>Rhabditida</taxon>
        <taxon>Tylenchina</taxon>
        <taxon>Tylenchomorpha</taxon>
        <taxon>Tylenchoidea</taxon>
        <taxon>Heteroderidae</taxon>
        <taxon>Heteroderinae</taxon>
        <taxon>Globodera</taxon>
    </lineage>
</organism>
<evidence type="ECO:0000313" key="2">
    <source>
        <dbReference type="Proteomes" id="UP000887572"/>
    </source>
</evidence>
<proteinExistence type="predicted"/>
<feature type="transmembrane region" description="Helical" evidence="1">
    <location>
        <begin position="50"/>
        <end position="71"/>
    </location>
</feature>
<keyword evidence="2" id="KW-1185">Reference proteome</keyword>
<dbReference type="Proteomes" id="UP000887572">
    <property type="component" value="Unplaced"/>
</dbReference>
<dbReference type="WBParaSite" id="Gr19_v10_g14132.t1">
    <property type="protein sequence ID" value="Gr19_v10_g14132.t1"/>
    <property type="gene ID" value="Gr19_v10_g14132"/>
</dbReference>
<keyword evidence="1" id="KW-1133">Transmembrane helix</keyword>
<evidence type="ECO:0000313" key="3">
    <source>
        <dbReference type="WBParaSite" id="Gr19_v10_g14132.t1"/>
    </source>
</evidence>
<accession>A0A914H6G5</accession>
<dbReference type="AlphaFoldDB" id="A0A914H6G5"/>
<sequence length="98" mass="11305">MKDNEERLAAAKRQSQFSAAVYLSTIFCGDFYDISKWYAKSRNSKLMAVLIKRMLNVINLVVFIIRITQLLRQMILSFRQMLSCNGVLIKLPELNGTD</sequence>
<protein>
    <submittedName>
        <fullName evidence="3">Uncharacterized protein</fullName>
    </submittedName>
</protein>
<keyword evidence="1" id="KW-0472">Membrane</keyword>
<name>A0A914H6G5_GLORO</name>